<dbReference type="PROSITE" id="PS51257">
    <property type="entry name" value="PROKAR_LIPOPROTEIN"/>
    <property type="match status" value="1"/>
</dbReference>
<dbReference type="EMBL" id="JAUEOZ010000002">
    <property type="protein sequence ID" value="MDN2482478.1"/>
    <property type="molecule type" value="Genomic_DNA"/>
</dbReference>
<evidence type="ECO:0000313" key="1">
    <source>
        <dbReference type="EMBL" id="MDN2482478.1"/>
    </source>
</evidence>
<evidence type="ECO:0008006" key="3">
    <source>
        <dbReference type="Google" id="ProtNLM"/>
    </source>
</evidence>
<gene>
    <name evidence="1" type="ORF">QWJ08_14145</name>
</gene>
<organism evidence="1 2">
    <name type="scientific">Vibrio agarivorans</name>
    <dbReference type="NCBI Taxonomy" id="153622"/>
    <lineage>
        <taxon>Bacteria</taxon>
        <taxon>Pseudomonadati</taxon>
        <taxon>Pseudomonadota</taxon>
        <taxon>Gammaproteobacteria</taxon>
        <taxon>Vibrionales</taxon>
        <taxon>Vibrionaceae</taxon>
        <taxon>Vibrio</taxon>
    </lineage>
</organism>
<dbReference type="Proteomes" id="UP001169719">
    <property type="component" value="Unassembled WGS sequence"/>
</dbReference>
<evidence type="ECO:0000313" key="2">
    <source>
        <dbReference type="Proteomes" id="UP001169719"/>
    </source>
</evidence>
<comment type="caution">
    <text evidence="1">The sequence shown here is derived from an EMBL/GenBank/DDBJ whole genome shotgun (WGS) entry which is preliminary data.</text>
</comment>
<reference evidence="1" key="1">
    <citation type="submission" date="2024-05" db="EMBL/GenBank/DDBJ databases">
        <title>Genome Sequences of Four Agar- Degrading Marine Bacteria.</title>
        <authorList>
            <person name="Phillips E.K."/>
            <person name="Shaffer J.C."/>
            <person name="Henson M.W."/>
            <person name="Temperton B."/>
            <person name="Thrash C.J."/>
            <person name="Martin M.O."/>
        </authorList>
    </citation>
    <scope>NUCLEOTIDE SEQUENCE</scope>
    <source>
        <strain evidence="1">EKP203</strain>
    </source>
</reference>
<proteinExistence type="predicted"/>
<name>A0ABT7Y3A8_9VIBR</name>
<protein>
    <recommendedName>
        <fullName evidence="3">Lipoprotein</fullName>
    </recommendedName>
</protein>
<dbReference type="RefSeq" id="WP_289962560.1">
    <property type="nucleotide sequence ID" value="NZ_JAUEOZ010000002.1"/>
</dbReference>
<keyword evidence="2" id="KW-1185">Reference proteome</keyword>
<accession>A0ABT7Y3A8</accession>
<sequence length="141" mass="14840">MNKLILAVGMVVALAGCEDSAKAIDEAKDSASQLVGDMQEKIESFDMESLNLEQFGGAGEQVQALADSVQEVLNTDFTDMSAVTAVKDKLANAYSCLVGASSDITAQQVIEKLLSSITNEEAVEVIEEGVEQGADAEQCSM</sequence>